<evidence type="ECO:0000313" key="3">
    <source>
        <dbReference type="EMBL" id="TGZ79959.1"/>
    </source>
</evidence>
<feature type="region of interest" description="Disordered" evidence="2">
    <location>
        <begin position="113"/>
        <end position="133"/>
    </location>
</feature>
<evidence type="ECO:0000313" key="4">
    <source>
        <dbReference type="Proteomes" id="UP000298138"/>
    </source>
</evidence>
<keyword evidence="4" id="KW-1185">Reference proteome</keyword>
<dbReference type="STRING" id="341454.A0A4S2MTT8"/>
<feature type="compositionally biased region" description="Pro residues" evidence="2">
    <location>
        <begin position="120"/>
        <end position="132"/>
    </location>
</feature>
<keyword evidence="1" id="KW-0175">Coiled coil</keyword>
<feature type="coiled-coil region" evidence="1">
    <location>
        <begin position="269"/>
        <end position="303"/>
    </location>
</feature>
<evidence type="ECO:0000256" key="1">
    <source>
        <dbReference type="SAM" id="Coils"/>
    </source>
</evidence>
<protein>
    <submittedName>
        <fullName evidence="3">Uncharacterized protein</fullName>
    </submittedName>
</protein>
<sequence length="471" mass="53094">MEIYPENGDTVDTFIQILQRIENEVGSLNVSKFWPPPTGIAPPPGLSVKQPTPSGELPGYIPQVPRGCDSYRPATSTRPIPSVIDSYRPAIHRHSSGDSYRPPTSDVIKIKQEPREPSSLPTPPPCEPPDTKPSPCFGASIINNLKTTPAPELELRLTETLIKLGVVTTTSQQLQTQLEHTQRFLQERNRTIENANATLLRKEHEINTMKAKLQEKDQELERITKTISQKEHEVAATRSVMQKEEIVHQKTKMVVGQKDQELLMLKTVVEKQKKDLAAAKATLSQKTNDLMTARTTIEKQKQEIITVKNSMLKMEKLVGKVSFQSERKDEDIKKGDEALSKLTAERDDKANSLELKNKDFAVLKKTHEKMKLAHEELKTRLGKKDEQIGTLKEMLSVLRRDKLNAKNEAKTSPSTDEIAKLKAMLASRDQDILVKDDELDMAQAALRCARAEVDLANAKLDEERARKRRKT</sequence>
<feature type="coiled-coil region" evidence="1">
    <location>
        <begin position="185"/>
        <end position="233"/>
    </location>
</feature>
<dbReference type="InParanoid" id="A0A4S2MTT8"/>
<gene>
    <name evidence="3" type="ORF">EX30DRAFT_396764</name>
</gene>
<reference evidence="3 4" key="1">
    <citation type="submission" date="2019-04" db="EMBL/GenBank/DDBJ databases">
        <title>Comparative genomics and transcriptomics to analyze fruiting body development in filamentous ascomycetes.</title>
        <authorList>
            <consortium name="DOE Joint Genome Institute"/>
            <person name="Lutkenhaus R."/>
            <person name="Traeger S."/>
            <person name="Breuer J."/>
            <person name="Kuo A."/>
            <person name="Lipzen A."/>
            <person name="Pangilinan J."/>
            <person name="Dilworth D."/>
            <person name="Sandor L."/>
            <person name="Poggeler S."/>
            <person name="Barry K."/>
            <person name="Grigoriev I.V."/>
            <person name="Nowrousian M."/>
        </authorList>
    </citation>
    <scope>NUCLEOTIDE SEQUENCE [LARGE SCALE GENOMIC DNA]</scope>
    <source>
        <strain evidence="3 4">CBS 389.68</strain>
    </source>
</reference>
<dbReference type="Proteomes" id="UP000298138">
    <property type="component" value="Unassembled WGS sequence"/>
</dbReference>
<evidence type="ECO:0000256" key="2">
    <source>
        <dbReference type="SAM" id="MobiDB-lite"/>
    </source>
</evidence>
<organism evidence="3 4">
    <name type="scientific">Ascodesmis nigricans</name>
    <dbReference type="NCBI Taxonomy" id="341454"/>
    <lineage>
        <taxon>Eukaryota</taxon>
        <taxon>Fungi</taxon>
        <taxon>Dikarya</taxon>
        <taxon>Ascomycota</taxon>
        <taxon>Pezizomycotina</taxon>
        <taxon>Pezizomycetes</taxon>
        <taxon>Pezizales</taxon>
        <taxon>Ascodesmidaceae</taxon>
        <taxon>Ascodesmis</taxon>
    </lineage>
</organism>
<dbReference type="EMBL" id="ML220128">
    <property type="protein sequence ID" value="TGZ79959.1"/>
    <property type="molecule type" value="Genomic_DNA"/>
</dbReference>
<accession>A0A4S2MTT8</accession>
<name>A0A4S2MTT8_9PEZI</name>
<dbReference type="AlphaFoldDB" id="A0A4S2MTT8"/>
<feature type="coiled-coil region" evidence="1">
    <location>
        <begin position="439"/>
        <end position="468"/>
    </location>
</feature>
<proteinExistence type="predicted"/>